<protein>
    <submittedName>
        <fullName evidence="1">Uncharacterized protein</fullName>
    </submittedName>
</protein>
<name>A0AAV3XZ99_9GAST</name>
<reference evidence="1 2" key="1">
    <citation type="journal article" date="2021" name="Elife">
        <title>Chloroplast acquisition without the gene transfer in kleptoplastic sea slugs, Plakobranchus ocellatus.</title>
        <authorList>
            <person name="Maeda T."/>
            <person name="Takahashi S."/>
            <person name="Yoshida T."/>
            <person name="Shimamura S."/>
            <person name="Takaki Y."/>
            <person name="Nagai Y."/>
            <person name="Toyoda A."/>
            <person name="Suzuki Y."/>
            <person name="Arimoto A."/>
            <person name="Ishii H."/>
            <person name="Satoh N."/>
            <person name="Nishiyama T."/>
            <person name="Hasebe M."/>
            <person name="Maruyama T."/>
            <person name="Minagawa J."/>
            <person name="Obokata J."/>
            <person name="Shigenobu S."/>
        </authorList>
    </citation>
    <scope>NUCLEOTIDE SEQUENCE [LARGE SCALE GENOMIC DNA]</scope>
</reference>
<dbReference type="EMBL" id="BLXT01000298">
    <property type="protein sequence ID" value="GFN75789.1"/>
    <property type="molecule type" value="Genomic_DNA"/>
</dbReference>
<evidence type="ECO:0000313" key="2">
    <source>
        <dbReference type="Proteomes" id="UP000735302"/>
    </source>
</evidence>
<sequence>MIIIRAKSRASEGRGSMRGLKLKNFCNLRVKCGPVLALNQYIINIHRYITFTGEGFRNPWNQTLDPALIMTTTMRKPALSVVLLRQQVPGELWGEYLDYLYVLTKR</sequence>
<gene>
    <name evidence="1" type="ORF">PoB_000229500</name>
</gene>
<accession>A0AAV3XZ99</accession>
<organism evidence="1 2">
    <name type="scientific">Plakobranchus ocellatus</name>
    <dbReference type="NCBI Taxonomy" id="259542"/>
    <lineage>
        <taxon>Eukaryota</taxon>
        <taxon>Metazoa</taxon>
        <taxon>Spiralia</taxon>
        <taxon>Lophotrochozoa</taxon>
        <taxon>Mollusca</taxon>
        <taxon>Gastropoda</taxon>
        <taxon>Heterobranchia</taxon>
        <taxon>Euthyneura</taxon>
        <taxon>Panpulmonata</taxon>
        <taxon>Sacoglossa</taxon>
        <taxon>Placobranchoidea</taxon>
        <taxon>Plakobranchidae</taxon>
        <taxon>Plakobranchus</taxon>
    </lineage>
</organism>
<keyword evidence="2" id="KW-1185">Reference proteome</keyword>
<dbReference type="AlphaFoldDB" id="A0AAV3XZ99"/>
<proteinExistence type="predicted"/>
<comment type="caution">
    <text evidence="1">The sequence shown here is derived from an EMBL/GenBank/DDBJ whole genome shotgun (WGS) entry which is preliminary data.</text>
</comment>
<dbReference type="Proteomes" id="UP000735302">
    <property type="component" value="Unassembled WGS sequence"/>
</dbReference>
<evidence type="ECO:0000313" key="1">
    <source>
        <dbReference type="EMBL" id="GFN75789.1"/>
    </source>
</evidence>